<gene>
    <name evidence="1" type="ORF">SAMN05444394_1434</name>
</gene>
<keyword evidence="2" id="KW-1185">Reference proteome</keyword>
<dbReference type="EMBL" id="FSRC01000001">
    <property type="protein sequence ID" value="SIN74733.1"/>
    <property type="molecule type" value="Genomic_DNA"/>
</dbReference>
<protein>
    <submittedName>
        <fullName evidence="1">Uncharacterized protein</fullName>
    </submittedName>
</protein>
<reference evidence="2" key="1">
    <citation type="submission" date="2016-11" db="EMBL/GenBank/DDBJ databases">
        <authorList>
            <person name="Varghese N."/>
            <person name="Submissions S."/>
        </authorList>
    </citation>
    <scope>NUCLEOTIDE SEQUENCE [LARGE SCALE GENOMIC DNA]</scope>
    <source>
        <strain evidence="2">DSM 15292</strain>
    </source>
</reference>
<evidence type="ECO:0000313" key="1">
    <source>
        <dbReference type="EMBL" id="SIN74733.1"/>
    </source>
</evidence>
<sequence>MQIPSLAEIKRELSYLDEKELREFIIELSKFSRDNKAYLFFKLYGRDQPGLYVQMVQEDLELEFQNARGEHSYYAKKSAQKIRRKMNKLLKLSKDKADQLEVLLFFCERMKEYGFLRHSNTVIENLYRSQLSKAEKILSGLHEDLQFDYQGRIEELA</sequence>
<evidence type="ECO:0000313" key="2">
    <source>
        <dbReference type="Proteomes" id="UP000185221"/>
    </source>
</evidence>
<dbReference type="RefSeq" id="WP_074224111.1">
    <property type="nucleotide sequence ID" value="NZ_FSRC01000001.1"/>
</dbReference>
<proteinExistence type="predicted"/>
<dbReference type="Proteomes" id="UP000185221">
    <property type="component" value="Unassembled WGS sequence"/>
</dbReference>
<organism evidence="1 2">
    <name type="scientific">Algoriphagus halophilus</name>
    <dbReference type="NCBI Taxonomy" id="226505"/>
    <lineage>
        <taxon>Bacteria</taxon>
        <taxon>Pseudomonadati</taxon>
        <taxon>Bacteroidota</taxon>
        <taxon>Cytophagia</taxon>
        <taxon>Cytophagales</taxon>
        <taxon>Cyclobacteriaceae</taxon>
        <taxon>Algoriphagus</taxon>
    </lineage>
</organism>
<dbReference type="AlphaFoldDB" id="A0A1N6DVK0"/>
<accession>A0A1N6DVK0</accession>
<dbReference type="OrthoDB" id="978748at2"/>
<name>A0A1N6DVK0_9BACT</name>
<dbReference type="STRING" id="226505.SAMN05444394_1434"/>